<organism evidence="2 3">
    <name type="scientific">Companilactobacillus nodensis DSM 19682 = JCM 14932 = NBRC 107160</name>
    <dbReference type="NCBI Taxonomy" id="1423775"/>
    <lineage>
        <taxon>Bacteria</taxon>
        <taxon>Bacillati</taxon>
        <taxon>Bacillota</taxon>
        <taxon>Bacilli</taxon>
        <taxon>Lactobacillales</taxon>
        <taxon>Lactobacillaceae</taxon>
        <taxon>Companilactobacillus</taxon>
    </lineage>
</organism>
<evidence type="ECO:0000313" key="3">
    <source>
        <dbReference type="Proteomes" id="UP000051248"/>
    </source>
</evidence>
<sequence>MALTKDGDIAKFIQNLIEKGYPEDSIVTNVELKHNESVDVAIISNDMIVAGFNVTHTKDELYEVYEITDHITTKLSDDDYFPTYEQLITKQNFELRSKWSRQWSSLDVYCASLAGFSILFILLELFSEIKLSVVGLIMWLITVILILIPVFVKLNKYNNKIK</sequence>
<keyword evidence="3" id="KW-1185">Reference proteome</keyword>
<feature type="transmembrane region" description="Helical" evidence="1">
    <location>
        <begin position="106"/>
        <end position="126"/>
    </location>
</feature>
<feature type="transmembrane region" description="Helical" evidence="1">
    <location>
        <begin position="132"/>
        <end position="152"/>
    </location>
</feature>
<name>A0A0R1KEZ0_9LACO</name>
<evidence type="ECO:0000313" key="2">
    <source>
        <dbReference type="EMBL" id="KRK80051.1"/>
    </source>
</evidence>
<evidence type="ECO:0000256" key="1">
    <source>
        <dbReference type="SAM" id="Phobius"/>
    </source>
</evidence>
<accession>A0A0R1KEZ0</accession>
<dbReference type="STRING" id="1423775.FD03_GL000228"/>
<keyword evidence="1" id="KW-0472">Membrane</keyword>
<keyword evidence="1" id="KW-1133">Transmembrane helix</keyword>
<dbReference type="AlphaFoldDB" id="A0A0R1KEZ0"/>
<proteinExistence type="predicted"/>
<gene>
    <name evidence="2" type="ORF">FD03_GL000228</name>
</gene>
<protein>
    <submittedName>
        <fullName evidence="2">Uncharacterized protein</fullName>
    </submittedName>
</protein>
<dbReference type="Proteomes" id="UP000051248">
    <property type="component" value="Unassembled WGS sequence"/>
</dbReference>
<keyword evidence="1" id="KW-0812">Transmembrane</keyword>
<comment type="caution">
    <text evidence="2">The sequence shown here is derived from an EMBL/GenBank/DDBJ whole genome shotgun (WGS) entry which is preliminary data.</text>
</comment>
<reference evidence="2 3" key="1">
    <citation type="journal article" date="2015" name="Genome Announc.">
        <title>Expanding the biotechnology potential of lactobacilli through comparative genomics of 213 strains and associated genera.</title>
        <authorList>
            <person name="Sun Z."/>
            <person name="Harris H.M."/>
            <person name="McCann A."/>
            <person name="Guo C."/>
            <person name="Argimon S."/>
            <person name="Zhang W."/>
            <person name="Yang X."/>
            <person name="Jeffery I.B."/>
            <person name="Cooney J.C."/>
            <person name="Kagawa T.F."/>
            <person name="Liu W."/>
            <person name="Song Y."/>
            <person name="Salvetti E."/>
            <person name="Wrobel A."/>
            <person name="Rasinkangas P."/>
            <person name="Parkhill J."/>
            <person name="Rea M.C."/>
            <person name="O'Sullivan O."/>
            <person name="Ritari J."/>
            <person name="Douillard F.P."/>
            <person name="Paul Ross R."/>
            <person name="Yang R."/>
            <person name="Briner A.E."/>
            <person name="Felis G.E."/>
            <person name="de Vos W.M."/>
            <person name="Barrangou R."/>
            <person name="Klaenhammer T.R."/>
            <person name="Caufield P.W."/>
            <person name="Cui Y."/>
            <person name="Zhang H."/>
            <person name="O'Toole P.W."/>
        </authorList>
    </citation>
    <scope>NUCLEOTIDE SEQUENCE [LARGE SCALE GENOMIC DNA]</scope>
    <source>
        <strain evidence="2 3">DSM 19682</strain>
    </source>
</reference>
<dbReference type="PATRIC" id="fig|1423775.4.peg.232"/>
<dbReference type="EMBL" id="AZDZ01000009">
    <property type="protein sequence ID" value="KRK80051.1"/>
    <property type="molecule type" value="Genomic_DNA"/>
</dbReference>